<dbReference type="RefSeq" id="WP_377945087.1">
    <property type="nucleotide sequence ID" value="NZ_JBHUCX010000087.1"/>
</dbReference>
<comment type="caution">
    <text evidence="5">The sequence shown here is derived from an EMBL/GenBank/DDBJ whole genome shotgun (WGS) entry which is preliminary data.</text>
</comment>
<dbReference type="SUPFAM" id="SSF51215">
    <property type="entry name" value="Regulatory protein AraC"/>
    <property type="match status" value="1"/>
</dbReference>
<dbReference type="PROSITE" id="PS00041">
    <property type="entry name" value="HTH_ARAC_FAMILY_1"/>
    <property type="match status" value="1"/>
</dbReference>
<protein>
    <submittedName>
        <fullName evidence="5">Helix-turn-helix domain-containing protein</fullName>
    </submittedName>
</protein>
<dbReference type="EMBL" id="JBHUCX010000087">
    <property type="protein sequence ID" value="MFD1677172.1"/>
    <property type="molecule type" value="Genomic_DNA"/>
</dbReference>
<keyword evidence="1" id="KW-0805">Transcription regulation</keyword>
<reference evidence="6" key="1">
    <citation type="journal article" date="2019" name="Int. J. Syst. Evol. Microbiol.">
        <title>The Global Catalogue of Microorganisms (GCM) 10K type strain sequencing project: providing services to taxonomists for standard genome sequencing and annotation.</title>
        <authorList>
            <consortium name="The Broad Institute Genomics Platform"/>
            <consortium name="The Broad Institute Genome Sequencing Center for Infectious Disease"/>
            <person name="Wu L."/>
            <person name="Ma J."/>
        </authorList>
    </citation>
    <scope>NUCLEOTIDE SEQUENCE [LARGE SCALE GENOMIC DNA]</scope>
    <source>
        <strain evidence="6">CGMCC 1.12286</strain>
    </source>
</reference>
<dbReference type="Gene3D" id="1.10.10.60">
    <property type="entry name" value="Homeodomain-like"/>
    <property type="match status" value="1"/>
</dbReference>
<evidence type="ECO:0000256" key="1">
    <source>
        <dbReference type="ARBA" id="ARBA00023015"/>
    </source>
</evidence>
<evidence type="ECO:0000313" key="6">
    <source>
        <dbReference type="Proteomes" id="UP001597079"/>
    </source>
</evidence>
<name>A0ABW4JL83_9BACL</name>
<dbReference type="Pfam" id="PF07883">
    <property type="entry name" value="Cupin_2"/>
    <property type="match status" value="1"/>
</dbReference>
<accession>A0ABW4JL83</accession>
<feature type="domain" description="HTH araC/xylS-type" evidence="4">
    <location>
        <begin position="227"/>
        <end position="325"/>
    </location>
</feature>
<sequence length="334" mass="38581">MTKSDLNAKGFSSKGSTVPFAFQLLEENRFALDRLDLTFAWGNYGIRVLNCHLMKFQAGQVLGFHKHSDYEFHFIPRGKGKVILDNQEHNLHEGMFYLTGPGVLHYQECDKYEPMNELCLHIDIQSIPDASPAAAQVDKWGTQLECQEAQQCIEQLNALQPVPMVDQYNAMQWFLTAYRAWYENRLGAYTTIKNAIIQIMLRTVQNASDSQGPFDIPQRDMNTYRYQMATQFIQDNYANAITLNEVAERLHISGRQLQRIFEQHGGGSFKSYLENIRLSHVCRALIEGDRSFEQIAEQHGFSSSNYLYNVFKKKIGLTPGQFKKMYRQSERFLT</sequence>
<evidence type="ECO:0000313" key="5">
    <source>
        <dbReference type="EMBL" id="MFD1677172.1"/>
    </source>
</evidence>
<dbReference type="PROSITE" id="PS01124">
    <property type="entry name" value="HTH_ARAC_FAMILY_2"/>
    <property type="match status" value="1"/>
</dbReference>
<dbReference type="Proteomes" id="UP001597079">
    <property type="component" value="Unassembled WGS sequence"/>
</dbReference>
<dbReference type="InterPro" id="IPR013096">
    <property type="entry name" value="Cupin_2"/>
</dbReference>
<evidence type="ECO:0000259" key="4">
    <source>
        <dbReference type="PROSITE" id="PS01124"/>
    </source>
</evidence>
<keyword evidence="2" id="KW-0238">DNA-binding</keyword>
<keyword evidence="3" id="KW-0804">Transcription</keyword>
<dbReference type="InterPro" id="IPR014710">
    <property type="entry name" value="RmlC-like_jellyroll"/>
</dbReference>
<dbReference type="InterPro" id="IPR037923">
    <property type="entry name" value="HTH-like"/>
</dbReference>
<dbReference type="Gene3D" id="2.60.120.10">
    <property type="entry name" value="Jelly Rolls"/>
    <property type="match status" value="1"/>
</dbReference>
<dbReference type="SUPFAM" id="SSF46689">
    <property type="entry name" value="Homeodomain-like"/>
    <property type="match status" value="2"/>
</dbReference>
<evidence type="ECO:0000256" key="2">
    <source>
        <dbReference type="ARBA" id="ARBA00023125"/>
    </source>
</evidence>
<dbReference type="PANTHER" id="PTHR43280">
    <property type="entry name" value="ARAC-FAMILY TRANSCRIPTIONAL REGULATOR"/>
    <property type="match status" value="1"/>
</dbReference>
<proteinExistence type="predicted"/>
<dbReference type="PANTHER" id="PTHR43280:SF28">
    <property type="entry name" value="HTH-TYPE TRANSCRIPTIONAL ACTIVATOR RHAS"/>
    <property type="match status" value="1"/>
</dbReference>
<organism evidence="5 6">
    <name type="scientific">Alicyclobacillus fodiniaquatilis</name>
    <dbReference type="NCBI Taxonomy" id="1661150"/>
    <lineage>
        <taxon>Bacteria</taxon>
        <taxon>Bacillati</taxon>
        <taxon>Bacillota</taxon>
        <taxon>Bacilli</taxon>
        <taxon>Bacillales</taxon>
        <taxon>Alicyclobacillaceae</taxon>
        <taxon>Alicyclobacillus</taxon>
    </lineage>
</organism>
<dbReference type="InterPro" id="IPR018060">
    <property type="entry name" value="HTH_AraC"/>
</dbReference>
<dbReference type="SMART" id="SM00342">
    <property type="entry name" value="HTH_ARAC"/>
    <property type="match status" value="1"/>
</dbReference>
<evidence type="ECO:0000256" key="3">
    <source>
        <dbReference type="ARBA" id="ARBA00023163"/>
    </source>
</evidence>
<dbReference type="InterPro" id="IPR018062">
    <property type="entry name" value="HTH_AraC-typ_CS"/>
</dbReference>
<gene>
    <name evidence="5" type="ORF">ACFSB2_21085</name>
</gene>
<dbReference type="Pfam" id="PF12833">
    <property type="entry name" value="HTH_18"/>
    <property type="match status" value="1"/>
</dbReference>
<keyword evidence="6" id="KW-1185">Reference proteome</keyword>
<dbReference type="InterPro" id="IPR009057">
    <property type="entry name" value="Homeodomain-like_sf"/>
</dbReference>